<accession>A0A371CTS1</accession>
<keyword evidence="2" id="KW-1185">Reference proteome</keyword>
<sequence length="162" mass="18336">MLRPLPISLRQGARRAVSAADSYTVVPVPTFWTREDTTPKKQSSRVVVGQGRLIPSYKMPAKQYIVILPLVVARTPARAQARTRSRHVHRHLGRDVGPFKTKIRGWKRHARVLSEKEKTPALIWPHMLRSFITSCGTKRSAPTVPPSSCRTLQARQFRLVPS</sequence>
<name>A0A371CTS1_9APHY</name>
<dbReference type="AlphaFoldDB" id="A0A371CTS1"/>
<dbReference type="Proteomes" id="UP000256964">
    <property type="component" value="Unassembled WGS sequence"/>
</dbReference>
<gene>
    <name evidence="1" type="ORF">OH76DRAFT_1180322</name>
</gene>
<evidence type="ECO:0000313" key="2">
    <source>
        <dbReference type="Proteomes" id="UP000256964"/>
    </source>
</evidence>
<organism evidence="1 2">
    <name type="scientific">Lentinus brumalis</name>
    <dbReference type="NCBI Taxonomy" id="2498619"/>
    <lineage>
        <taxon>Eukaryota</taxon>
        <taxon>Fungi</taxon>
        <taxon>Dikarya</taxon>
        <taxon>Basidiomycota</taxon>
        <taxon>Agaricomycotina</taxon>
        <taxon>Agaricomycetes</taxon>
        <taxon>Polyporales</taxon>
        <taxon>Polyporaceae</taxon>
        <taxon>Lentinus</taxon>
    </lineage>
</organism>
<protein>
    <submittedName>
        <fullName evidence="1">Uncharacterized protein</fullName>
    </submittedName>
</protein>
<evidence type="ECO:0000313" key="1">
    <source>
        <dbReference type="EMBL" id="RDX43714.1"/>
    </source>
</evidence>
<proteinExistence type="predicted"/>
<reference evidence="1 2" key="1">
    <citation type="journal article" date="2018" name="Biotechnol. Biofuels">
        <title>Integrative visual omics of the white-rot fungus Polyporus brumalis exposes the biotechnological potential of its oxidative enzymes for delignifying raw plant biomass.</title>
        <authorList>
            <person name="Miyauchi S."/>
            <person name="Rancon A."/>
            <person name="Drula E."/>
            <person name="Hage H."/>
            <person name="Chaduli D."/>
            <person name="Favel A."/>
            <person name="Grisel S."/>
            <person name="Henrissat B."/>
            <person name="Herpoel-Gimbert I."/>
            <person name="Ruiz-Duenas F.J."/>
            <person name="Chevret D."/>
            <person name="Hainaut M."/>
            <person name="Lin J."/>
            <person name="Wang M."/>
            <person name="Pangilinan J."/>
            <person name="Lipzen A."/>
            <person name="Lesage-Meessen L."/>
            <person name="Navarro D."/>
            <person name="Riley R."/>
            <person name="Grigoriev I.V."/>
            <person name="Zhou S."/>
            <person name="Raouche S."/>
            <person name="Rosso M.N."/>
        </authorList>
    </citation>
    <scope>NUCLEOTIDE SEQUENCE [LARGE SCALE GENOMIC DNA]</scope>
    <source>
        <strain evidence="1 2">BRFM 1820</strain>
    </source>
</reference>
<dbReference type="EMBL" id="KZ857460">
    <property type="protein sequence ID" value="RDX43714.1"/>
    <property type="molecule type" value="Genomic_DNA"/>
</dbReference>